<accession>A0AAD9U6Z6</accession>
<organism evidence="1 2">
    <name type="scientific">Dipteronia dyeriana</name>
    <dbReference type="NCBI Taxonomy" id="168575"/>
    <lineage>
        <taxon>Eukaryota</taxon>
        <taxon>Viridiplantae</taxon>
        <taxon>Streptophyta</taxon>
        <taxon>Embryophyta</taxon>
        <taxon>Tracheophyta</taxon>
        <taxon>Spermatophyta</taxon>
        <taxon>Magnoliopsida</taxon>
        <taxon>eudicotyledons</taxon>
        <taxon>Gunneridae</taxon>
        <taxon>Pentapetalae</taxon>
        <taxon>rosids</taxon>
        <taxon>malvids</taxon>
        <taxon>Sapindales</taxon>
        <taxon>Sapindaceae</taxon>
        <taxon>Hippocastanoideae</taxon>
        <taxon>Acereae</taxon>
        <taxon>Dipteronia</taxon>
    </lineage>
</organism>
<dbReference type="PANTHER" id="PTHR33710:SF62">
    <property type="entry name" value="DUF4283 DOMAIN PROTEIN"/>
    <property type="match status" value="1"/>
</dbReference>
<sequence length="279" mass="32160">MQWSNLIDASLVSYSLFHIDVQIISQKNICWRWTGFRNPKTTQRPHGLTLLRRLSSLSSLPWVCAGDFSEILSVNEKSGEARKPRGQVESFWDTLDDCGLQDLGFTGPSFTWCNKRNGEEMIHERLDRCIVFVQGYLVKHEELQRVSSVIEKGSWMDIRNVEGEMDKLLEQEEAYWRQRSRDLWLKKGDQNSSYFHSKASTRRVRSNISGLHDGLNCWSDNKGDIVHIVEQYFDGLFCSQSPTDHDLQMILDCVDPCLSDSNRAPLDVRFSGRSSESCI</sequence>
<dbReference type="InterPro" id="IPR036691">
    <property type="entry name" value="Endo/exonu/phosph_ase_sf"/>
</dbReference>
<dbReference type="SUPFAM" id="SSF56219">
    <property type="entry name" value="DNase I-like"/>
    <property type="match status" value="1"/>
</dbReference>
<protein>
    <submittedName>
        <fullName evidence="1">Uncharacterized protein</fullName>
    </submittedName>
</protein>
<proteinExistence type="predicted"/>
<evidence type="ECO:0000313" key="1">
    <source>
        <dbReference type="EMBL" id="KAK2649046.1"/>
    </source>
</evidence>
<dbReference type="PANTHER" id="PTHR33710">
    <property type="entry name" value="BNAC02G09200D PROTEIN"/>
    <property type="match status" value="1"/>
</dbReference>
<dbReference type="Proteomes" id="UP001280121">
    <property type="component" value="Unassembled WGS sequence"/>
</dbReference>
<dbReference type="Gene3D" id="3.60.10.10">
    <property type="entry name" value="Endonuclease/exonuclease/phosphatase"/>
    <property type="match status" value="1"/>
</dbReference>
<reference evidence="1" key="1">
    <citation type="journal article" date="2023" name="Plant J.">
        <title>Genome sequences and population genomics provide insights into the demographic history, inbreeding, and mutation load of two 'living fossil' tree species of Dipteronia.</title>
        <authorList>
            <person name="Feng Y."/>
            <person name="Comes H.P."/>
            <person name="Chen J."/>
            <person name="Zhu S."/>
            <person name="Lu R."/>
            <person name="Zhang X."/>
            <person name="Li P."/>
            <person name="Qiu J."/>
            <person name="Olsen K.M."/>
            <person name="Qiu Y."/>
        </authorList>
    </citation>
    <scope>NUCLEOTIDE SEQUENCE</scope>
    <source>
        <strain evidence="1">KIB01</strain>
    </source>
</reference>
<keyword evidence="2" id="KW-1185">Reference proteome</keyword>
<evidence type="ECO:0000313" key="2">
    <source>
        <dbReference type="Proteomes" id="UP001280121"/>
    </source>
</evidence>
<name>A0AAD9U6Z6_9ROSI</name>
<comment type="caution">
    <text evidence="1">The sequence shown here is derived from an EMBL/GenBank/DDBJ whole genome shotgun (WGS) entry which is preliminary data.</text>
</comment>
<gene>
    <name evidence="1" type="ORF">Ddye_016535</name>
</gene>
<dbReference type="EMBL" id="JANJYI010000005">
    <property type="protein sequence ID" value="KAK2649046.1"/>
    <property type="molecule type" value="Genomic_DNA"/>
</dbReference>
<dbReference type="AlphaFoldDB" id="A0AAD9U6Z6"/>